<evidence type="ECO:0000256" key="3">
    <source>
        <dbReference type="ARBA" id="ARBA00022490"/>
    </source>
</evidence>
<dbReference type="Pfam" id="PF17852">
    <property type="entry name" value="Dynein_AAA_lid"/>
    <property type="match status" value="1"/>
</dbReference>
<dbReference type="Gene3D" id="1.20.920.30">
    <property type="match status" value="1"/>
</dbReference>
<dbReference type="Pfam" id="PF12780">
    <property type="entry name" value="AAA_8"/>
    <property type="match status" value="1"/>
</dbReference>
<dbReference type="GO" id="GO:0005524">
    <property type="term" value="F:ATP binding"/>
    <property type="evidence" value="ECO:0007669"/>
    <property type="project" value="UniProtKB-KW"/>
</dbReference>
<dbReference type="Gene3D" id="1.10.8.720">
    <property type="entry name" value="Region D6 of dynein motor"/>
    <property type="match status" value="1"/>
</dbReference>
<feature type="domain" description="AAA+ ATPase" evidence="13">
    <location>
        <begin position="1906"/>
        <end position="2095"/>
    </location>
</feature>
<dbReference type="InterPro" id="IPR041228">
    <property type="entry name" value="Dynein_C"/>
</dbReference>
<feature type="compositionally biased region" description="Polar residues" evidence="12">
    <location>
        <begin position="2621"/>
        <end position="2631"/>
    </location>
</feature>
<dbReference type="Gene3D" id="1.10.8.710">
    <property type="match status" value="1"/>
</dbReference>
<dbReference type="GO" id="GO:0045505">
    <property type="term" value="F:dynein intermediate chain binding"/>
    <property type="evidence" value="ECO:0007669"/>
    <property type="project" value="InterPro"/>
</dbReference>
<keyword evidence="6" id="KW-0067">ATP-binding</keyword>
<sequence length="4599" mass="518013">MSASQRDFHSKARTGATGRAAILKGDRQDRLPAHCAGSGSVPTLPPLTCFSPAFRAEPPPGRTLSRPPSSQPADLSVFELPQLVAKVGPEVALGESMWMEGPCLVASALAADIPLKVIKHPQGVKSSSAGEDAPVQTHGESVGSRTGRESKTKCSPLTGFELFEVFAKKRHLGELQFYHLKASEDGPYRPYDLQVVPRNKAGSDHYIFSPTSVMHVQDGCSVGLLTLAEWYREAVLWKALQDIPFFRNYLLCKSFRRWRRNVCRIVFQCRRTFLQSQLLMAVPQFREALFHFTRLLEELKRVHWIPQDEGRTYTLLEFQKALQKINQESQGVLKRFLHYRSLILAMVQEISYKAHQELQHQVEQPQLNQSSQPIHLQQTSAWSLSKELDQTEQALQRLGTIAALMDCMTVQSLVTISNHEITAFLDKVLKREQEQQGGLFQADLTFGADSQLTIFPPVHLFQQVLIGALLSVGDSALQVFDSCNSPASKDSLTACFQDLSPNSGLASSEDRGKALTSADIFSSIRKPRLPSPTNLVLPKRTSLRVQGQRVRGQYYPLSRERLEWHLRLHVRTQEMEKEQERITQEAHQEIQQLCEQHSWLVDAHLFTTQWSTASLESMRGWPAIKYKEHIQKVHFWRDGVFAMPPVFTTSNKLLTLTCSHIQEKLVPLLTTIEEDSLTLMSEELQLHSANLTSELKKVVEKLRREPTDLSDFASYAATVKRYKEMSAGVQQQLDHLRSLHKIIELNCRTLTPGESACMKQTLQLWKQFVPLLKQATHTVTQQLPPMTNTLDCAVSSLTKELENLVFSATTGPYLDPNQSTDHMISELRIMSRQFNVIAAQLSELSMNSQSLRGYPLDLTFVTTAKQNIEARKELWELTGVLTAQIQEWRLLLFSKFVVSRAQEKVSEWLQETVSLAKVIPPHDAVLQETVCSLDGFNQHLSILAKLSSPTLKYKHWRNIFMGIGLPYDPEQNLTVADLMSKELLEHQNKISKICREAEASADMEHVFRRLQRSWEGTEFRLAKFIVTVWQTGQRALQQQSRDSGTFTIMGLNILLAQAEDSVMTLSSTLLSPHAAEFRREVEHWMQLLQELEELLDFCERYQQKWVFLSKLFYETWVSTQKAELLEKFSPVDKTFREMIQFTLSDPHVLNFVQLRKTRETRSHFQGQNLRTLFIEGLTAMEEISNQLMHLLDSQRGEFPRLCFLSDGEVIKVLQHHLPPSSLLSLVRKCFRGVRWLEVNNSSERDKTDVSNEIDLSTTQMWVSGVYGALKEYMPFFCPLEPNLNPVIWLGLLEKKLYQTVKWLMFKCTAARLCPVPKQNDRERDKEDSDIPAPDHSRISSALRKYVEKHSHVPEPPAVLQLITEYPLQCLLVAEEVFWCREMEMAFTDPAQTKWVPVKSQNAAKLESLCQAIRDVTENSNDSSLASQYTVTALRALVLLTMKHSQQVDQLVEVQDRLESSFEWQRLIKYHYSAIDHWTQSHVSQEDSDFTEQSVNVNVLGTQLAYGYEYVGPENWMMVNTPSTDRAFLGILLALTSFRCAFVSGPLMSGKKQTVFQLGWALGQQVIALSCCASTSPLIVYQMLLGALQTGAWLVIDSVDSMEQGTLSILGQHLTDVHQCLSALQRNIQQEVQKLEDHNDKCSLKTRDEDFTTKAERECKVPFGGKNISANLNFGCVIISSNGYSTEVPENLRVASRPVSLMQPDYSVIAEIMLVSLGFSEATSMSRRLITLFNLAKDSFCLPNVTRDQSSWLVLLRKVMHASEHLYNNFEKTDEDRFLVSDEQRPVDLPLKGSDKIQEEFKDYYSSVCKRTSKSSILNAVREEQAIIKAVMFVLLPAITEPKKASHFLTNFEEIFPMARFTEAQSIAESKRNLLRNAVTDELDQMGFYADAQQLHNAVTLFQTLEFSKAVVLVGPAGSGKTTLYQALAGALRRLAAKCVEAVSEEDMENTKLLSTSCWCSVNTVILFPNAFSHEELFGGSDEQPGTFRDGAFTKVIRDTDCQDHLGNDFSKINQKKVETRKVKWLVLDGEPLSQPGWFDSLSTLVQPRDPFLSLTSGEKVQLSQEDLQIIAESTTLSDAAPSTLAQCGLVYVSGKDLWKSVWKAEMDALYRDCALDKSTLKMWSCLAEDLFSRTLVFLRHNALATVMSSDGVKDSKSSPGITDGLREVTSFIKILHAFLGESGCGLKTATKQTAKRDIGPKPFSTEVQAKNLFAVAYIWGFGGQLHPRYWPHFDILAREALFESRYKIEVPAEDTVFEHFFSLRDGMLEDASTAISLTRKRRPQHFHTSVPQYEKHAYLLDLMLEAHQPALVVGEAGSGKTTLCKSLLSQERPHMHLPASPLLHSTHLRKILESMGSYKTRLAPQGPVRQHPGLLLFVDDLHEVPFDDNNGKTSMLLENLRQCISRDGVLTSDGRYFKLFCSGAINYLGTCSTFGTNKNSCKQISPRLSRLFTIFVLPDVTVDVLFSMHSTQLQQWLKNFPFMPRIADMTRCIVAATFDVYHAVHKHFHSSAHAPHIVFSLHDLLKVFQGMRLWDPRTPPSPILPQFAPASLRQTANVLNIAHLWMHECLRTFGDRLSSDEEIQKLVLTLIQVSEENFGGRLVAESQTSGADRSGPACDDLNQNQHSTPIQQDEDQLITSRKEFENSSLAELTRCSKHSEESESSEEKISSDSSFSVSQIDDDYSATSSSRWSKNEKNNPKIEFRSESAPSTRCSPEILCPEDSSESSSKTVSQSMALQYELNHSDISACEKPQASCKLLLQMLLEMGSSACSVVYSPEFREPHKCIAQQQAKQHSVYQERDLDSLVQQLAHIIKRKEEEDNCVSANFTVYRKRIQQLVHILRALLIPGGHGVLFGATKKTGRKTTVRLAAYLTGYQLIEIHGGNEGKLKEILRAAMKQIDVHGGHVVFLIHETISQTTRDKLMVAMANGTGPGLYSDEELKDMIPNISAVMKNSHNPIRTAQVFEKYFRNKLRNLHMFLLLPLNQGSSERPSGQSSVIVPHVSKVVSLCLCVEVYQPWSSETLVEIASHHLTRLQISESDVQADKTLVASIAQAMPGIHQSAIKYASTFLNIQPFGPHTYFELMTYFSHLSVHLCEQVRGPANRVATVLARVKNMTDTAQEYNQELFRLQAKVDETQKWLNQLQVAVDTERTHCEQARQHCLLEEGRLSHLEEQLELADQQAQEALNEVSPLYQAALTALQSLNQSDLDEVRHYRHPPDGVVMLINAICMLFNRPCNWESGKQLLGQPNFLQELEFFDRSNLKDELFEKLGQVVKAPDFQPHLVCDVSRACESLSCWLQAVYQYACVQRHMAPREAQKKNLLKSMSESRARLRVARLQEEVARGKLEDMEKQQQLVRNNLEDLAAQLQKVEDQEKEAAAAIEQLSDHTEKWISVEEELKMNSHTISGDALILAGAIAYLGPFGPDIRLDLLEKWNEMCLTGSPEDPRSGPQSTCFQDSLFVPIPVAMELHRAVARAVGVDDHLIQAVPPHLLLKLLLWGHRVPWAHSWALLADTQQHVLTDQFLGDYGRSHKDEEYELVVSADDPEFLDKLRQGAVKGLRVLLTHVEHAVASEDFLNVLARPGGSHCLDVFHPVEALHSEFRLFISTALPVRALFDEIHPLILEKVKVIDLALSTSEVQDIVLNNILQSECSEVWMQHCQAKRNKQVLKDKLHLEEASLMDFMLQSFTPLLQDPEFLPRVSVCQYISLKLHAEIDQLSSNIDYHKPLLNEFHRTAVLATDLYKALQEVGRLSPFYSFPLHNFLLALREALALKGPPDVACSGEAVGGVVMSEISHRIVSHILAQYRPCLLQSHAEVLRMLVSVVFFKHNEGCSEAEHVTFLKGISDMESTECAPLSEQSAAELPSWIPRHIQADVRLLEKIPPFHGLVSSLRSSSRQWQEYLRFPSSTVVGPVPCQSHSHLTTLQRAILWKTFFPQWLAAVADDLTACQQGQSLSSGVASGPHPGSPEALSHCLSRHFGPVIVTLPSQSQDESGSIHPLYWIKQVARYQADEKGVEVTVISFGTKCQRDVLLSALDSAGQAGHWLVLNNCHLLDRWDVEVVSQLKQLMSFTTKGQLAGLETVKGLRLVGRCAENHVHPNFRLWFITKGNAPLSVPAVVRIDALHLVCGSHWDLKDELCSSLRQVISTTLPATSSRYTVQLVEPLIRCAILHSVLLQRQKLKHLGQGNLYNWTQEDLLALVDAQVHIAQHCRDPTGALEYIAAYLIYGGHASDSADLEVVEAVCRVCLRPAPLMWGSGPHTLSEMIMTGYSDEKDLLKGLEQRVQTTLSSNESGALGFSAFMTNEMVKVRSHRLGILLLQSQGSFSAVRGAAVLNHIPKFPDYKKAQERLQALHDEMSYREGSKGTCEGTVSLSPLRTFLQTEWEHLTEVVSSFLNTFQPSCVPSAPSYVTSSTISKLETRAHLLRTYQSLEPSGSCHVYCLSAFANPRGFLAALIRETVHIRQRDVSHFSLHFQVLDAALSPASMPSSGICLSGLELHGALWDTRLGVLQDTLSSQPCPLPYLWVRAQERGTDSPHSCSMPLYNCPLYLDKDNEDEAWSLSEVNIATHVPLMTRLEPALCTLRRVRLVSTLQHSTVKY</sequence>
<name>A0AAR2L7S0_PYGNA</name>
<feature type="region of interest" description="Disordered" evidence="12">
    <location>
        <begin position="2649"/>
        <end position="2732"/>
    </location>
</feature>
<evidence type="ECO:0000256" key="2">
    <source>
        <dbReference type="ARBA" id="ARBA00008887"/>
    </source>
</evidence>
<dbReference type="SUPFAM" id="SSF52540">
    <property type="entry name" value="P-loop containing nucleoside triphosphate hydrolases"/>
    <property type="match status" value="3"/>
</dbReference>
<proteinExistence type="inferred from homology"/>
<dbReference type="Gene3D" id="1.20.920.20">
    <property type="match status" value="1"/>
</dbReference>
<dbReference type="GO" id="GO:0030317">
    <property type="term" value="P:flagellated sperm motility"/>
    <property type="evidence" value="ECO:0007669"/>
    <property type="project" value="TreeGrafter"/>
</dbReference>
<evidence type="ECO:0000256" key="12">
    <source>
        <dbReference type="SAM" id="MobiDB-lite"/>
    </source>
</evidence>
<keyword evidence="15" id="KW-1185">Reference proteome</keyword>
<dbReference type="InterPro" id="IPR026983">
    <property type="entry name" value="DHC"/>
</dbReference>
<keyword evidence="3" id="KW-0963">Cytoplasm</keyword>
<dbReference type="GO" id="GO:0051959">
    <property type="term" value="F:dynein light intermediate chain binding"/>
    <property type="evidence" value="ECO:0007669"/>
    <property type="project" value="InterPro"/>
</dbReference>
<evidence type="ECO:0000256" key="5">
    <source>
        <dbReference type="ARBA" id="ARBA00022741"/>
    </source>
</evidence>
<feature type="region of interest" description="Disordered" evidence="12">
    <location>
        <begin position="124"/>
        <end position="151"/>
    </location>
</feature>
<dbReference type="Gene3D" id="1.10.287.2620">
    <property type="match status" value="1"/>
</dbReference>
<dbReference type="InterPro" id="IPR003593">
    <property type="entry name" value="AAA+_ATPase"/>
</dbReference>
<dbReference type="Pfam" id="PF12777">
    <property type="entry name" value="MT"/>
    <property type="match status" value="1"/>
</dbReference>
<feature type="compositionally biased region" description="Basic and acidic residues" evidence="12">
    <location>
        <begin position="2657"/>
        <end position="2670"/>
    </location>
</feature>
<evidence type="ECO:0000256" key="10">
    <source>
        <dbReference type="ARBA" id="ARBA00023212"/>
    </source>
</evidence>
<dbReference type="GeneID" id="108442860"/>
<dbReference type="InterPro" id="IPR043157">
    <property type="entry name" value="Dynein_AAA1S"/>
</dbReference>
<dbReference type="InterPro" id="IPR035699">
    <property type="entry name" value="AAA_6"/>
</dbReference>
<evidence type="ECO:0000256" key="9">
    <source>
        <dbReference type="ARBA" id="ARBA00023175"/>
    </source>
</evidence>
<reference evidence="14" key="2">
    <citation type="submission" date="2025-08" db="UniProtKB">
        <authorList>
            <consortium name="Ensembl"/>
        </authorList>
    </citation>
    <scope>IDENTIFICATION</scope>
</reference>
<dbReference type="RefSeq" id="XP_017578595.1">
    <property type="nucleotide sequence ID" value="XM_017723106.2"/>
</dbReference>
<dbReference type="Gene3D" id="3.40.50.300">
    <property type="entry name" value="P-loop containing nucleotide triphosphate hydrolases"/>
    <property type="match status" value="6"/>
</dbReference>
<evidence type="ECO:0000256" key="6">
    <source>
        <dbReference type="ARBA" id="ARBA00022840"/>
    </source>
</evidence>
<keyword evidence="4" id="KW-0493">Microtubule</keyword>
<accession>A0AAR2L7S0</accession>
<dbReference type="InterPro" id="IPR024743">
    <property type="entry name" value="Dynein_HC_stalk"/>
</dbReference>
<dbReference type="InterPro" id="IPR043160">
    <property type="entry name" value="Dynein_C_barrel"/>
</dbReference>
<feature type="region of interest" description="Disordered" evidence="12">
    <location>
        <begin position="2605"/>
        <end position="2634"/>
    </location>
</feature>
<feature type="compositionally biased region" description="Basic and acidic residues" evidence="12">
    <location>
        <begin position="1"/>
        <end position="10"/>
    </location>
</feature>
<feature type="coiled-coil region" evidence="11">
    <location>
        <begin position="3106"/>
        <end position="3133"/>
    </location>
</feature>
<evidence type="ECO:0000313" key="14">
    <source>
        <dbReference type="Ensembl" id="ENSPNAP00000072638.1"/>
    </source>
</evidence>
<dbReference type="InterPro" id="IPR027417">
    <property type="entry name" value="P-loop_NTPase"/>
</dbReference>
<reference evidence="14" key="3">
    <citation type="submission" date="2025-09" db="UniProtKB">
        <authorList>
            <consortium name="Ensembl"/>
        </authorList>
    </citation>
    <scope>IDENTIFICATION</scope>
</reference>
<dbReference type="FunFam" id="1.20.140.100:FF:000008">
    <property type="entry name" value="Dynein heavy chain domain 1"/>
    <property type="match status" value="1"/>
</dbReference>
<evidence type="ECO:0000256" key="11">
    <source>
        <dbReference type="SAM" id="Coils"/>
    </source>
</evidence>
<dbReference type="SMART" id="SM00382">
    <property type="entry name" value="AAA"/>
    <property type="match status" value="2"/>
</dbReference>
<reference evidence="14 15" key="1">
    <citation type="submission" date="2020-10" db="EMBL/GenBank/DDBJ databases">
        <title>Pygocentrus nattereri (red-bellied piranha) genome, fPygNat1, primary haplotype.</title>
        <authorList>
            <person name="Myers G."/>
            <person name="Meyer A."/>
            <person name="Karagic N."/>
            <person name="Pippel M."/>
            <person name="Winkler S."/>
            <person name="Tracey A."/>
            <person name="Wood J."/>
            <person name="Formenti G."/>
            <person name="Howe K."/>
            <person name="Fedrigo O."/>
            <person name="Jarvis E.D."/>
        </authorList>
    </citation>
    <scope>NUCLEOTIDE SEQUENCE [LARGE SCALE GENOMIC DNA]</scope>
</reference>
<keyword evidence="10" id="KW-0206">Cytoskeleton</keyword>
<dbReference type="Gene3D" id="1.20.58.1120">
    <property type="match status" value="1"/>
</dbReference>
<evidence type="ECO:0000256" key="1">
    <source>
        <dbReference type="ARBA" id="ARBA00004245"/>
    </source>
</evidence>
<organism evidence="14 15">
    <name type="scientific">Pygocentrus nattereri</name>
    <name type="common">Red-bellied piranha</name>
    <dbReference type="NCBI Taxonomy" id="42514"/>
    <lineage>
        <taxon>Eukaryota</taxon>
        <taxon>Metazoa</taxon>
        <taxon>Chordata</taxon>
        <taxon>Craniata</taxon>
        <taxon>Vertebrata</taxon>
        <taxon>Euteleostomi</taxon>
        <taxon>Actinopterygii</taxon>
        <taxon>Neopterygii</taxon>
        <taxon>Teleostei</taxon>
        <taxon>Ostariophysi</taxon>
        <taxon>Characiformes</taxon>
        <taxon>Characoidei</taxon>
        <taxon>Pygocentrus</taxon>
    </lineage>
</organism>
<protein>
    <recommendedName>
        <fullName evidence="13">AAA+ ATPase domain-containing protein</fullName>
    </recommendedName>
</protein>
<comment type="subcellular location">
    <subcellularLocation>
        <location evidence="1">Cytoplasm</location>
        <location evidence="1">Cytoskeleton</location>
    </subcellularLocation>
</comment>
<dbReference type="GO" id="GO:0005874">
    <property type="term" value="C:microtubule"/>
    <property type="evidence" value="ECO:0007669"/>
    <property type="project" value="UniProtKB-KW"/>
</dbReference>
<dbReference type="Gene3D" id="1.20.140.100">
    <property type="entry name" value="Dynein heavy chain, N-terminal domain 2"/>
    <property type="match status" value="1"/>
</dbReference>
<dbReference type="Gene3D" id="3.10.490.20">
    <property type="match status" value="1"/>
</dbReference>
<dbReference type="Proteomes" id="UP001501920">
    <property type="component" value="Chromosome 17"/>
</dbReference>
<keyword evidence="7" id="KW-0243">Dynein</keyword>
<feature type="compositionally biased region" description="Basic and acidic residues" evidence="12">
    <location>
        <begin position="2693"/>
        <end position="2706"/>
    </location>
</feature>
<dbReference type="InterPro" id="IPR042219">
    <property type="entry name" value="AAA_lid_11_sf"/>
</dbReference>
<feature type="domain" description="AAA+ ATPase" evidence="13">
    <location>
        <begin position="2306"/>
        <end position="2461"/>
    </location>
</feature>
<evidence type="ECO:0000256" key="8">
    <source>
        <dbReference type="ARBA" id="ARBA00023054"/>
    </source>
</evidence>
<feature type="region of interest" description="Disordered" evidence="12">
    <location>
        <begin position="1"/>
        <end position="72"/>
    </location>
</feature>
<evidence type="ECO:0000259" key="13">
    <source>
        <dbReference type="SMART" id="SM00382"/>
    </source>
</evidence>
<dbReference type="GO" id="GO:0036156">
    <property type="term" value="C:inner dynein arm"/>
    <property type="evidence" value="ECO:0007669"/>
    <property type="project" value="TreeGrafter"/>
</dbReference>
<dbReference type="Pfam" id="PF08393">
    <property type="entry name" value="DHC_N2"/>
    <property type="match status" value="1"/>
</dbReference>
<dbReference type="InterPro" id="IPR042222">
    <property type="entry name" value="Dynein_2_N"/>
</dbReference>
<dbReference type="InterPro" id="IPR042228">
    <property type="entry name" value="Dynein_linker_3"/>
</dbReference>
<dbReference type="Gene3D" id="3.20.180.20">
    <property type="entry name" value="Dynein heavy chain, N-terminal domain 2"/>
    <property type="match status" value="1"/>
</dbReference>
<dbReference type="Pfam" id="PF12775">
    <property type="entry name" value="AAA_7"/>
    <property type="match status" value="1"/>
</dbReference>
<dbReference type="GO" id="GO:0036126">
    <property type="term" value="C:sperm flagellum"/>
    <property type="evidence" value="ECO:0007669"/>
    <property type="project" value="TreeGrafter"/>
</dbReference>
<dbReference type="GeneTree" id="ENSGT00940000167693"/>
<dbReference type="InterPro" id="IPR013602">
    <property type="entry name" value="Dynein_heavy_linker"/>
</dbReference>
<keyword evidence="5" id="KW-0547">Nucleotide-binding</keyword>
<dbReference type="Pfam" id="PF12774">
    <property type="entry name" value="AAA_6"/>
    <property type="match status" value="2"/>
</dbReference>
<dbReference type="Pfam" id="PF18199">
    <property type="entry name" value="Dynein_C"/>
    <property type="match status" value="1"/>
</dbReference>
<dbReference type="GO" id="GO:0008569">
    <property type="term" value="F:minus-end-directed microtubule motor activity"/>
    <property type="evidence" value="ECO:0007669"/>
    <property type="project" value="TreeGrafter"/>
</dbReference>
<dbReference type="InterPro" id="IPR041466">
    <property type="entry name" value="Dynein_AAA5_ext"/>
</dbReference>
<evidence type="ECO:0000313" key="15">
    <source>
        <dbReference type="Proteomes" id="UP001501920"/>
    </source>
</evidence>
<keyword evidence="8 11" id="KW-0175">Coiled coil</keyword>
<keyword evidence="9" id="KW-0505">Motor protein</keyword>
<dbReference type="PANTHER" id="PTHR10676">
    <property type="entry name" value="DYNEIN HEAVY CHAIN FAMILY PROTEIN"/>
    <property type="match status" value="1"/>
</dbReference>
<dbReference type="InterPro" id="IPR024317">
    <property type="entry name" value="Dynein_heavy_chain_D4_dom"/>
</dbReference>
<dbReference type="PANTHER" id="PTHR10676:SF359">
    <property type="entry name" value="DYNEIN HEAVY CHAIN DOMAIN-CONTAINING PROTEIN 1"/>
    <property type="match status" value="1"/>
</dbReference>
<dbReference type="Ensembl" id="ENSPNAT00000057540.1">
    <property type="protein sequence ID" value="ENSPNAP00000072638.1"/>
    <property type="gene ID" value="ENSPNAG00000024802.2"/>
</dbReference>
<evidence type="ECO:0000256" key="7">
    <source>
        <dbReference type="ARBA" id="ARBA00023017"/>
    </source>
</evidence>
<feature type="coiled-coil region" evidence="11">
    <location>
        <begin position="3333"/>
        <end position="3391"/>
    </location>
</feature>
<comment type="similarity">
    <text evidence="2">Belongs to the dynein heavy chain family.</text>
</comment>
<evidence type="ECO:0000256" key="4">
    <source>
        <dbReference type="ARBA" id="ARBA00022701"/>
    </source>
</evidence>